<sequence>MAHLAPFLFQSHGGINQLGGPFVNGRPLPDYIRHRIVQLAACGVRPCEISRRLLVSHGCVSKILGRFYETGSIRPGSIGGSKPKVATPPVVTKIVQYKQQNPTIFAWEIRDRLVEEGVCDRENTPSVSSINRILRNKAAERAAQYAMIERERQHLASIYGFHPWSSICDPSVPWSCHALPQHEDFSHHEYERRGMEPPPGLSIMAPSESSNSHQEHSEVRLKEENDGEQREPQYTTKEREVAKTERDKPILQRIDTENDHEDDLDEFETNIQETSFLDDNSFNSKNIDNNNKNNKKDNDTAETDSKNFNNNSENTCYNSESESSKDGNDSQANQKRKIRRNRTTFSPEQLEMLEKEFEKSHYPDVATREELANKIEMSEARVQVWFSNRRAKWRRHQKINSLPHIRHSLLGGCYPMCTECDMADQQCTIIPSPYSPPMNSLSLLSPNADRIGQHMEVIVGTYEQVLVGFNVVVGEEELEYRLKPIFAEKEHASCIKSAANNGQFLATGSSDETIRLYNIKDHRELGALMQHEGTITCLTFHDSTHMLSASEDNTICVWECRTWECLKTLKGHRGHVNSVSVHPSGRLALSVSKDKTLRTWNLVTGKSAYVTNIKEAALLVKWSPAGDSYAVAIGTKVVVYKLATAALSFTMEFSRYVLALEFLSENILAAGGEFEGIRILDIEREECLQIVKGHENRVKDLCMTDDLLKEETGRLLLFSTSSDGDLRGWTFNPKNFEEDAKLVARYQVPGRPTCLTVVGRRSVPAAAKPELEKNAVESDQPLKDKKKIEKGKSERRTTSVSADEPKKKKNRTKKKRKSAKKRGDSSLKVTERMSATKEQTKDESDLTEGTENGQNDDSNASEEDE</sequence>
<dbReference type="CDD" id="cd00086">
    <property type="entry name" value="homeodomain"/>
    <property type="match status" value="1"/>
</dbReference>
<keyword evidence="18" id="KW-0418">Kinase</keyword>
<dbReference type="FunFam" id="1.10.10.60:FF:000307">
    <property type="entry name" value="Eyegone, isoform A"/>
    <property type="match status" value="1"/>
</dbReference>
<name>A0A2B4RV97_STYPI</name>
<evidence type="ECO:0000256" key="13">
    <source>
        <dbReference type="PROSITE-ProRule" id="PRU00221"/>
    </source>
</evidence>
<evidence type="ECO:0000256" key="8">
    <source>
        <dbReference type="ARBA" id="ARBA00023125"/>
    </source>
</evidence>
<dbReference type="PROSITE" id="PS50082">
    <property type="entry name" value="WD_REPEATS_2"/>
    <property type="match status" value="2"/>
</dbReference>
<dbReference type="SMART" id="SM00351">
    <property type="entry name" value="PAX"/>
    <property type="match status" value="1"/>
</dbReference>
<feature type="repeat" description="WD" evidence="13">
    <location>
        <begin position="569"/>
        <end position="610"/>
    </location>
</feature>
<evidence type="ECO:0000256" key="10">
    <source>
        <dbReference type="ARBA" id="ARBA00023163"/>
    </source>
</evidence>
<evidence type="ECO:0000259" key="17">
    <source>
        <dbReference type="PROSITE" id="PS51057"/>
    </source>
</evidence>
<dbReference type="InterPro" id="IPR043182">
    <property type="entry name" value="PAIRED_DNA-bd_dom"/>
</dbReference>
<feature type="DNA-binding region" description="Homeobox" evidence="12">
    <location>
        <begin position="338"/>
        <end position="397"/>
    </location>
</feature>
<evidence type="ECO:0000256" key="12">
    <source>
        <dbReference type="PROSITE-ProRule" id="PRU00108"/>
    </source>
</evidence>
<evidence type="ECO:0000256" key="4">
    <source>
        <dbReference type="ARBA" id="ARBA00022574"/>
    </source>
</evidence>
<dbReference type="GO" id="GO:0005829">
    <property type="term" value="C:cytosol"/>
    <property type="evidence" value="ECO:0007669"/>
    <property type="project" value="UniProtKB-ARBA"/>
</dbReference>
<keyword evidence="8 12" id="KW-0238">DNA-binding</keyword>
<keyword evidence="4 13" id="KW-0853">WD repeat</keyword>
<feature type="repeat" description="WD" evidence="13">
    <location>
        <begin position="528"/>
        <end position="568"/>
    </location>
</feature>
<evidence type="ECO:0000256" key="7">
    <source>
        <dbReference type="ARBA" id="ARBA00023015"/>
    </source>
</evidence>
<dbReference type="SUPFAM" id="SSF50978">
    <property type="entry name" value="WD40 repeat-like"/>
    <property type="match status" value="1"/>
</dbReference>
<keyword evidence="11 12" id="KW-0539">Nucleus</keyword>
<dbReference type="PANTHER" id="PTHR45636">
    <property type="entry name" value="PAIRED BOX PROTEIN PAX-6-RELATED-RELATED"/>
    <property type="match status" value="1"/>
</dbReference>
<comment type="subcellular location">
    <subcellularLocation>
        <location evidence="1 12 14">Nucleus</location>
    </subcellularLocation>
</comment>
<keyword evidence="5" id="KW-0563">Paired box</keyword>
<dbReference type="InterPro" id="IPR036388">
    <property type="entry name" value="WH-like_DNA-bd_sf"/>
</dbReference>
<keyword evidence="10" id="KW-0804">Transcription</keyword>
<dbReference type="PROSITE" id="PS00678">
    <property type="entry name" value="WD_REPEATS_1"/>
    <property type="match status" value="1"/>
</dbReference>
<dbReference type="PRINTS" id="PR00027">
    <property type="entry name" value="PAIREDBOX"/>
</dbReference>
<evidence type="ECO:0000256" key="11">
    <source>
        <dbReference type="ARBA" id="ARBA00023242"/>
    </source>
</evidence>
<dbReference type="InterPro" id="IPR017970">
    <property type="entry name" value="Homeobox_CS"/>
</dbReference>
<evidence type="ECO:0000256" key="1">
    <source>
        <dbReference type="ARBA" id="ARBA00004123"/>
    </source>
</evidence>
<dbReference type="EMBL" id="LSMT01000274">
    <property type="protein sequence ID" value="PFX21521.1"/>
    <property type="molecule type" value="Genomic_DNA"/>
</dbReference>
<dbReference type="Proteomes" id="UP000225706">
    <property type="component" value="Unassembled WGS sequence"/>
</dbReference>
<dbReference type="Pfam" id="PF00400">
    <property type="entry name" value="WD40"/>
    <property type="match status" value="3"/>
</dbReference>
<dbReference type="PROSITE" id="PS50071">
    <property type="entry name" value="HOMEOBOX_2"/>
    <property type="match status" value="1"/>
</dbReference>
<dbReference type="AlphaFoldDB" id="A0A2B4RV97"/>
<feature type="region of interest" description="Disordered" evidence="15">
    <location>
        <begin position="189"/>
        <end position="344"/>
    </location>
</feature>
<dbReference type="PROSITE" id="PS00027">
    <property type="entry name" value="HOMEOBOX_1"/>
    <property type="match status" value="1"/>
</dbReference>
<dbReference type="OrthoDB" id="3225452at2759"/>
<dbReference type="SMART" id="SM00389">
    <property type="entry name" value="HOX"/>
    <property type="match status" value="1"/>
</dbReference>
<keyword evidence="7" id="KW-0805">Transcription regulation</keyword>
<accession>A0A2B4RV97</accession>
<evidence type="ECO:0000256" key="2">
    <source>
        <dbReference type="ARBA" id="ARBA00005733"/>
    </source>
</evidence>
<dbReference type="GO" id="GO:0000981">
    <property type="term" value="F:DNA-binding transcription factor activity, RNA polymerase II-specific"/>
    <property type="evidence" value="ECO:0007669"/>
    <property type="project" value="InterPro"/>
</dbReference>
<feature type="compositionally biased region" description="Basic and acidic residues" evidence="15">
    <location>
        <begin position="294"/>
        <end position="305"/>
    </location>
</feature>
<dbReference type="InterPro" id="IPR001680">
    <property type="entry name" value="WD40_rpt"/>
</dbReference>
<feature type="compositionally biased region" description="Polar residues" evidence="15">
    <location>
        <begin position="847"/>
        <end position="858"/>
    </location>
</feature>
<dbReference type="InterPro" id="IPR015943">
    <property type="entry name" value="WD40/YVTN_repeat-like_dom_sf"/>
</dbReference>
<dbReference type="InterPro" id="IPR001523">
    <property type="entry name" value="Paired_dom"/>
</dbReference>
<feature type="domain" description="Paired" evidence="17">
    <location>
        <begin position="11"/>
        <end position="137"/>
    </location>
</feature>
<dbReference type="PROSITE" id="PS50294">
    <property type="entry name" value="WD_REPEATS_REGION"/>
    <property type="match status" value="2"/>
</dbReference>
<feature type="compositionally biased region" description="Basic and acidic residues" evidence="15">
    <location>
        <begin position="769"/>
        <end position="797"/>
    </location>
</feature>
<dbReference type="InterPro" id="IPR001356">
    <property type="entry name" value="HD"/>
</dbReference>
<feature type="compositionally biased region" description="Basic and acidic residues" evidence="15">
    <location>
        <begin position="821"/>
        <end position="844"/>
    </location>
</feature>
<dbReference type="FunFam" id="1.10.10.10:FF:000003">
    <property type="entry name" value="Paired box protein Pax-6"/>
    <property type="match status" value="1"/>
</dbReference>
<evidence type="ECO:0000313" key="19">
    <source>
        <dbReference type="Proteomes" id="UP000225706"/>
    </source>
</evidence>
<dbReference type="Pfam" id="PF00292">
    <property type="entry name" value="PAX"/>
    <property type="match status" value="1"/>
</dbReference>
<dbReference type="STRING" id="50429.A0A2B4RV97"/>
<feature type="compositionally biased region" description="Basic and acidic residues" evidence="15">
    <location>
        <begin position="213"/>
        <end position="257"/>
    </location>
</feature>
<dbReference type="CDD" id="cd00131">
    <property type="entry name" value="PAX"/>
    <property type="match status" value="1"/>
</dbReference>
<dbReference type="FunFam" id="1.10.10.10:FF:000013">
    <property type="entry name" value="Paired box 8 isoform 1"/>
    <property type="match status" value="1"/>
</dbReference>
<proteinExistence type="inferred from homology"/>
<feature type="compositionally biased region" description="Low complexity" evidence="15">
    <location>
        <begin position="278"/>
        <end position="292"/>
    </location>
</feature>
<dbReference type="PANTHER" id="PTHR45636:SF52">
    <property type="entry name" value="PAIRED DOMAIN-CONTAINING PROTEIN"/>
    <property type="match status" value="1"/>
</dbReference>
<dbReference type="Pfam" id="PF00046">
    <property type="entry name" value="Homeodomain"/>
    <property type="match status" value="1"/>
</dbReference>
<dbReference type="InterPro" id="IPR043565">
    <property type="entry name" value="PAX_fam"/>
</dbReference>
<evidence type="ECO:0000259" key="16">
    <source>
        <dbReference type="PROSITE" id="PS50071"/>
    </source>
</evidence>
<keyword evidence="9 12" id="KW-0371">Homeobox</keyword>
<dbReference type="SMART" id="SM00320">
    <property type="entry name" value="WD40"/>
    <property type="match status" value="5"/>
</dbReference>
<keyword evidence="6" id="KW-0677">Repeat</keyword>
<dbReference type="CDD" id="cd00200">
    <property type="entry name" value="WD40"/>
    <property type="match status" value="1"/>
</dbReference>
<dbReference type="PROSITE" id="PS00034">
    <property type="entry name" value="PAIRED_1"/>
    <property type="match status" value="1"/>
</dbReference>
<evidence type="ECO:0000256" key="5">
    <source>
        <dbReference type="ARBA" id="ARBA00022724"/>
    </source>
</evidence>
<dbReference type="GO" id="GO:0005634">
    <property type="term" value="C:nucleus"/>
    <property type="evidence" value="ECO:0007669"/>
    <property type="project" value="UniProtKB-SubCell"/>
</dbReference>
<dbReference type="Gene3D" id="1.10.10.60">
    <property type="entry name" value="Homeodomain-like"/>
    <property type="match status" value="1"/>
</dbReference>
<comment type="caution">
    <text evidence="18">The sequence shown here is derived from an EMBL/GenBank/DDBJ whole genome shotgun (WGS) entry which is preliminary data.</text>
</comment>
<dbReference type="Gene3D" id="1.10.10.10">
    <property type="entry name" value="Winged helix-like DNA-binding domain superfamily/Winged helix DNA-binding domain"/>
    <property type="match status" value="2"/>
</dbReference>
<reference evidence="19" key="1">
    <citation type="journal article" date="2017" name="bioRxiv">
        <title>Comparative analysis of the genomes of Stylophora pistillata and Acropora digitifera provides evidence for extensive differences between species of corals.</title>
        <authorList>
            <person name="Voolstra C.R."/>
            <person name="Li Y."/>
            <person name="Liew Y.J."/>
            <person name="Baumgarten S."/>
            <person name="Zoccola D."/>
            <person name="Flot J.-F."/>
            <person name="Tambutte S."/>
            <person name="Allemand D."/>
            <person name="Aranda M."/>
        </authorList>
    </citation>
    <scope>NUCLEOTIDE SEQUENCE [LARGE SCALE GENOMIC DNA]</scope>
</reference>
<organism evidence="18 19">
    <name type="scientific">Stylophora pistillata</name>
    <name type="common">Smooth cauliflower coral</name>
    <dbReference type="NCBI Taxonomy" id="50429"/>
    <lineage>
        <taxon>Eukaryota</taxon>
        <taxon>Metazoa</taxon>
        <taxon>Cnidaria</taxon>
        <taxon>Anthozoa</taxon>
        <taxon>Hexacorallia</taxon>
        <taxon>Scleractinia</taxon>
        <taxon>Astrocoeniina</taxon>
        <taxon>Pocilloporidae</taxon>
        <taxon>Stylophora</taxon>
    </lineage>
</organism>
<dbReference type="GO" id="GO:0000978">
    <property type="term" value="F:RNA polymerase II cis-regulatory region sequence-specific DNA binding"/>
    <property type="evidence" value="ECO:0007669"/>
    <property type="project" value="TreeGrafter"/>
</dbReference>
<gene>
    <name evidence="18" type="primary">pak1ip1</name>
    <name evidence="18" type="ORF">AWC38_SpisGene14001</name>
</gene>
<evidence type="ECO:0000256" key="14">
    <source>
        <dbReference type="RuleBase" id="RU000682"/>
    </source>
</evidence>
<protein>
    <submittedName>
        <fullName evidence="18">p21-activated protein kinase-interacting protein 1-like</fullName>
    </submittedName>
</protein>
<dbReference type="SUPFAM" id="SSF46689">
    <property type="entry name" value="Homeodomain-like"/>
    <property type="match status" value="2"/>
</dbReference>
<feature type="compositionally biased region" description="Polar residues" evidence="15">
    <location>
        <begin position="306"/>
        <end position="321"/>
    </location>
</feature>
<feature type="compositionally biased region" description="Acidic residues" evidence="15">
    <location>
        <begin position="258"/>
        <end position="268"/>
    </location>
</feature>
<keyword evidence="18" id="KW-0808">Transferase</keyword>
<feature type="domain" description="Homeobox" evidence="16">
    <location>
        <begin position="336"/>
        <end position="396"/>
    </location>
</feature>
<feature type="region of interest" description="Disordered" evidence="15">
    <location>
        <begin position="769"/>
        <end position="865"/>
    </location>
</feature>
<evidence type="ECO:0000256" key="6">
    <source>
        <dbReference type="ARBA" id="ARBA00022737"/>
    </source>
</evidence>
<dbReference type="PROSITE" id="PS51057">
    <property type="entry name" value="PAIRED_2"/>
    <property type="match status" value="1"/>
</dbReference>
<evidence type="ECO:0000256" key="9">
    <source>
        <dbReference type="ARBA" id="ARBA00023155"/>
    </source>
</evidence>
<dbReference type="InterPro" id="IPR009057">
    <property type="entry name" value="Homeodomain-like_sf"/>
</dbReference>
<evidence type="ECO:0000256" key="15">
    <source>
        <dbReference type="SAM" id="MobiDB-lite"/>
    </source>
</evidence>
<dbReference type="Gene3D" id="2.130.10.10">
    <property type="entry name" value="YVTN repeat-like/Quinoprotein amine dehydrogenase"/>
    <property type="match status" value="2"/>
</dbReference>
<dbReference type="InterPro" id="IPR036322">
    <property type="entry name" value="WD40_repeat_dom_sf"/>
</dbReference>
<evidence type="ECO:0000256" key="3">
    <source>
        <dbReference type="ARBA" id="ARBA00022473"/>
    </source>
</evidence>
<evidence type="ECO:0000313" key="18">
    <source>
        <dbReference type="EMBL" id="PFX21521.1"/>
    </source>
</evidence>
<comment type="similarity">
    <text evidence="2">Belongs to the paired homeobox family.</text>
</comment>
<dbReference type="InterPro" id="IPR019775">
    <property type="entry name" value="WD40_repeat_CS"/>
</dbReference>
<feature type="compositionally biased region" description="Basic residues" evidence="15">
    <location>
        <begin position="807"/>
        <end position="820"/>
    </location>
</feature>
<dbReference type="GO" id="GO:0016301">
    <property type="term" value="F:kinase activity"/>
    <property type="evidence" value="ECO:0007669"/>
    <property type="project" value="UniProtKB-KW"/>
</dbReference>
<keyword evidence="19" id="KW-1185">Reference proteome</keyword>
<keyword evidence="3" id="KW-0217">Developmental protein</keyword>